<name>A0A8J6C9Z8_DIALT</name>
<reference evidence="2" key="1">
    <citation type="submission" date="2021-05" db="EMBL/GenBank/DDBJ databases">
        <title>The genome of the haptophyte Pavlova lutheri (Diacronema luteri, Pavlovales) - a model for lipid biosynthesis in eukaryotic algae.</title>
        <authorList>
            <person name="Hulatt C.J."/>
            <person name="Posewitz M.C."/>
        </authorList>
    </citation>
    <scope>NUCLEOTIDE SEQUENCE</scope>
    <source>
        <strain evidence="2">NIVA-4/92</strain>
    </source>
</reference>
<feature type="region of interest" description="Disordered" evidence="1">
    <location>
        <begin position="200"/>
        <end position="244"/>
    </location>
</feature>
<evidence type="ECO:0000313" key="2">
    <source>
        <dbReference type="EMBL" id="KAG8462110.1"/>
    </source>
</evidence>
<comment type="caution">
    <text evidence="2">The sequence shown here is derived from an EMBL/GenBank/DDBJ whole genome shotgun (WGS) entry which is preliminary data.</text>
</comment>
<organism evidence="2 3">
    <name type="scientific">Diacronema lutheri</name>
    <name type="common">Unicellular marine alga</name>
    <name type="synonym">Monochrysis lutheri</name>
    <dbReference type="NCBI Taxonomy" id="2081491"/>
    <lineage>
        <taxon>Eukaryota</taxon>
        <taxon>Haptista</taxon>
        <taxon>Haptophyta</taxon>
        <taxon>Pavlovophyceae</taxon>
        <taxon>Pavlovales</taxon>
        <taxon>Pavlovaceae</taxon>
        <taxon>Diacronema</taxon>
    </lineage>
</organism>
<dbReference type="OrthoDB" id="10630185at2759"/>
<protein>
    <recommendedName>
        <fullName evidence="4">AP2/ERF domain-containing protein</fullName>
    </recommendedName>
</protein>
<dbReference type="AlphaFoldDB" id="A0A8J6C9Z8"/>
<proteinExistence type="predicted"/>
<gene>
    <name evidence="2" type="ORF">KFE25_011560</name>
</gene>
<evidence type="ECO:0008006" key="4">
    <source>
        <dbReference type="Google" id="ProtNLM"/>
    </source>
</evidence>
<keyword evidence="3" id="KW-1185">Reference proteome</keyword>
<feature type="compositionally biased region" description="Low complexity" evidence="1">
    <location>
        <begin position="202"/>
        <end position="212"/>
    </location>
</feature>
<evidence type="ECO:0000313" key="3">
    <source>
        <dbReference type="Proteomes" id="UP000751190"/>
    </source>
</evidence>
<sequence length="381" mass="39694">MATTPPTSPHSFAAGGMREAGGESAHAPVAPLVSMYRVHVDCRDGSAASTLSPRACARASAGAPIAPASCAPIPLTSRAHGAAFGGHTFQPTAHPSTGVAVPCGYAPQMGQLGASYGLHASQHCVVDQACDPSQWRYMYTLAPEYVPGVGMYAPPPRRVEFGYYAAHATLVPEPASMHGAAVSHLAFNHPSAHSMLLAATCQQQQQQQQQQQRALHGASYAPPPQHGSGSPLGHADAHQHAGSVAPQCAPLAEAGAPRAGWDARDAPCKATMPIRPKSPFVGISSRQDGKFKAVVVFQGQSLFIGAFASELVASLHYDVVAAPLGKRVNDEARAKRLLEQFPHELRSISQAVRAIDHASVRQLAKRVSSLFLATDGAGAAG</sequence>
<dbReference type="Proteomes" id="UP000751190">
    <property type="component" value="Unassembled WGS sequence"/>
</dbReference>
<feature type="region of interest" description="Disordered" evidence="1">
    <location>
        <begin position="1"/>
        <end position="23"/>
    </location>
</feature>
<accession>A0A8J6C9Z8</accession>
<evidence type="ECO:0000256" key="1">
    <source>
        <dbReference type="SAM" id="MobiDB-lite"/>
    </source>
</evidence>
<dbReference type="EMBL" id="JAGTXO010000022">
    <property type="protein sequence ID" value="KAG8462110.1"/>
    <property type="molecule type" value="Genomic_DNA"/>
</dbReference>